<comment type="caution">
    <text evidence="1">The sequence shown here is derived from an EMBL/GenBank/DDBJ whole genome shotgun (WGS) entry which is preliminary data.</text>
</comment>
<accession>X1MNE3</accession>
<dbReference type="AlphaFoldDB" id="X1MNE3"/>
<reference evidence="1" key="1">
    <citation type="journal article" date="2014" name="Front. Microbiol.">
        <title>High frequency of phylogenetically diverse reductive dehalogenase-homologous genes in deep subseafloor sedimentary metagenomes.</title>
        <authorList>
            <person name="Kawai M."/>
            <person name="Futagami T."/>
            <person name="Toyoda A."/>
            <person name="Takaki Y."/>
            <person name="Nishi S."/>
            <person name="Hori S."/>
            <person name="Arai W."/>
            <person name="Tsubouchi T."/>
            <person name="Morono Y."/>
            <person name="Uchiyama I."/>
            <person name="Ito T."/>
            <person name="Fujiyama A."/>
            <person name="Inagaki F."/>
            <person name="Takami H."/>
        </authorList>
    </citation>
    <scope>NUCLEOTIDE SEQUENCE</scope>
    <source>
        <strain evidence="1">Expedition CK06-06</strain>
    </source>
</reference>
<evidence type="ECO:0000313" key="1">
    <source>
        <dbReference type="EMBL" id="GAI07904.1"/>
    </source>
</evidence>
<organism evidence="1">
    <name type="scientific">marine sediment metagenome</name>
    <dbReference type="NCBI Taxonomy" id="412755"/>
    <lineage>
        <taxon>unclassified sequences</taxon>
        <taxon>metagenomes</taxon>
        <taxon>ecological metagenomes</taxon>
    </lineage>
</organism>
<name>X1MNE3_9ZZZZ</name>
<dbReference type="EMBL" id="BARV01006093">
    <property type="protein sequence ID" value="GAI07904.1"/>
    <property type="molecule type" value="Genomic_DNA"/>
</dbReference>
<sequence>MKYVKLVLRLLVLLPVMPFLCAATEGTATFMGRSGRSYTKDLYLSDTADTGVNFDSGAGASATSDDFADFPEPVFLADVALVTGAAQTKLHVLRNSVSTGNFLRHTLHLNTLAVRPPLRIPFNARDRITLIQIA</sequence>
<gene>
    <name evidence="1" type="ORF">S06H3_12453</name>
</gene>
<proteinExistence type="predicted"/>
<protein>
    <submittedName>
        <fullName evidence="1">Uncharacterized protein</fullName>
    </submittedName>
</protein>